<comment type="caution">
    <text evidence="4">The sequence shown here is derived from an EMBL/GenBank/DDBJ whole genome shotgun (WGS) entry which is preliminary data.</text>
</comment>
<accession>A0ABS7E012</accession>
<organism evidence="4 5">
    <name type="scientific">Shewanella nanhaiensis</name>
    <dbReference type="NCBI Taxonomy" id="2864872"/>
    <lineage>
        <taxon>Bacteria</taxon>
        <taxon>Pseudomonadati</taxon>
        <taxon>Pseudomonadota</taxon>
        <taxon>Gammaproteobacteria</taxon>
        <taxon>Alteromonadales</taxon>
        <taxon>Shewanellaceae</taxon>
        <taxon>Shewanella</taxon>
    </lineage>
</organism>
<evidence type="ECO:0000313" key="4">
    <source>
        <dbReference type="EMBL" id="MBW8183011.1"/>
    </source>
</evidence>
<dbReference type="SMART" id="SM00862">
    <property type="entry name" value="Trans_reg_C"/>
    <property type="match status" value="1"/>
</dbReference>
<feature type="domain" description="OmpR/PhoB-type" evidence="3">
    <location>
        <begin position="1"/>
        <end position="96"/>
    </location>
</feature>
<dbReference type="InterPro" id="IPR036388">
    <property type="entry name" value="WH-like_DNA-bd_sf"/>
</dbReference>
<keyword evidence="1 2" id="KW-0238">DNA-binding</keyword>
<evidence type="ECO:0000259" key="3">
    <source>
        <dbReference type="PROSITE" id="PS51755"/>
    </source>
</evidence>
<name>A0ABS7E012_9GAMM</name>
<keyword evidence="5" id="KW-1185">Reference proteome</keyword>
<dbReference type="Gene3D" id="1.10.10.10">
    <property type="entry name" value="Winged helix-like DNA-binding domain superfamily/Winged helix DNA-binding domain"/>
    <property type="match status" value="1"/>
</dbReference>
<evidence type="ECO:0000256" key="2">
    <source>
        <dbReference type="PROSITE-ProRule" id="PRU01091"/>
    </source>
</evidence>
<dbReference type="InterPro" id="IPR001867">
    <property type="entry name" value="OmpR/PhoB-type_DNA-bd"/>
</dbReference>
<dbReference type="Proteomes" id="UP001195963">
    <property type="component" value="Unassembled WGS sequence"/>
</dbReference>
<dbReference type="RefSeq" id="WP_220108666.1">
    <property type="nucleotide sequence ID" value="NZ_JAHZST010000003.1"/>
</dbReference>
<dbReference type="PROSITE" id="PS51755">
    <property type="entry name" value="OMPR_PHOB"/>
    <property type="match status" value="1"/>
</dbReference>
<gene>
    <name evidence="4" type="ORF">K0625_04990</name>
</gene>
<evidence type="ECO:0000256" key="1">
    <source>
        <dbReference type="ARBA" id="ARBA00023125"/>
    </source>
</evidence>
<dbReference type="SUPFAM" id="SSF46894">
    <property type="entry name" value="C-terminal effector domain of the bipartite response regulators"/>
    <property type="match status" value="1"/>
</dbReference>
<proteinExistence type="predicted"/>
<evidence type="ECO:0000313" key="5">
    <source>
        <dbReference type="Proteomes" id="UP001195963"/>
    </source>
</evidence>
<reference evidence="4 5" key="1">
    <citation type="submission" date="2021-07" db="EMBL/GenBank/DDBJ databases">
        <title>Shewanella sp. nov, isolated from SCS.</title>
        <authorList>
            <person name="Cao W.R."/>
        </authorList>
    </citation>
    <scope>NUCLEOTIDE SEQUENCE [LARGE SCALE GENOMIC DNA]</scope>
    <source>
        <strain evidence="4 5">NR704-98</strain>
    </source>
</reference>
<protein>
    <submittedName>
        <fullName evidence="4">Helix-turn-helix domain-containing protein</fullName>
    </submittedName>
</protein>
<feature type="DNA-binding region" description="OmpR/PhoB-type" evidence="2">
    <location>
        <begin position="1"/>
        <end position="96"/>
    </location>
</feature>
<dbReference type="EMBL" id="JAHZST010000003">
    <property type="protein sequence ID" value="MBW8183011.1"/>
    <property type="molecule type" value="Genomic_DNA"/>
</dbReference>
<dbReference type="InterPro" id="IPR016032">
    <property type="entry name" value="Sig_transdc_resp-reg_C-effctor"/>
</dbReference>
<dbReference type="Pfam" id="PF00486">
    <property type="entry name" value="Trans_reg_C"/>
    <property type="match status" value="1"/>
</dbReference>
<sequence>MILGACQFDARRAQLKNLTTGDEWLLPRAELQVLKLLLASRGSVVAKHRLGAADDDHPALTDSSVTRAVFMLRSFLGPEHEHLIETVKGRGYRLRSETRRRRRERWLTLTWGKPRLTLVILLPFIVLTAFYFSESYTGSEPTAPLKSVSISLPSGQELSLISYSKSKTNNESLLLLIQQLEMGFKQCISTSWQQVYLSLSHDKQIFNITMKGEKLGQSVIRNLKLSDFRQQKQFISQTWLDEVALCE</sequence>